<organism evidence="1 2">
    <name type="scientific">Fusarium denticulatum</name>
    <dbReference type="NCBI Taxonomy" id="48507"/>
    <lineage>
        <taxon>Eukaryota</taxon>
        <taxon>Fungi</taxon>
        <taxon>Dikarya</taxon>
        <taxon>Ascomycota</taxon>
        <taxon>Pezizomycotina</taxon>
        <taxon>Sordariomycetes</taxon>
        <taxon>Hypocreomycetidae</taxon>
        <taxon>Hypocreales</taxon>
        <taxon>Nectriaceae</taxon>
        <taxon>Fusarium</taxon>
        <taxon>Fusarium fujikuroi species complex</taxon>
    </lineage>
</organism>
<dbReference type="Proteomes" id="UP000562682">
    <property type="component" value="Unassembled WGS sequence"/>
</dbReference>
<gene>
    <name evidence="1" type="ORF">FDENT_438</name>
</gene>
<sequence length="286" mass="31047">MATRQTSYFLAPIGNPPGGLIRLGNIISTPASADDPINFEDLPPSEWSLETIEHNQTNLTFDMAVRSDRSFGIWASFLQTLGIGGDVIADWSEEHSEQWACENLKTLSFSPTISYISQCLKDEGVQSFMRVNKPWFATNKLYMITGIKVAYGATSTIQHAKQRGLNLKFGTDFSSQGVPISLGPQIGGSNATSTKQSQSGGDPFVFAFRLRRIKISRKGAVNHESYTKGTVLGIKGNGNDEDVEIVVEGIEDFDAGGEEFQLNSKDAFDEGSSSDVPCKAVVVEGC</sequence>
<keyword evidence="2" id="KW-1185">Reference proteome</keyword>
<comment type="caution">
    <text evidence="1">The sequence shown here is derived from an EMBL/GenBank/DDBJ whole genome shotgun (WGS) entry which is preliminary data.</text>
</comment>
<dbReference type="EMBL" id="JAAOAK010000011">
    <property type="protein sequence ID" value="KAF5695356.1"/>
    <property type="molecule type" value="Genomic_DNA"/>
</dbReference>
<protein>
    <submittedName>
        <fullName evidence="1">Uncharacterized protein</fullName>
    </submittedName>
</protein>
<evidence type="ECO:0000313" key="1">
    <source>
        <dbReference type="EMBL" id="KAF5695356.1"/>
    </source>
</evidence>
<evidence type="ECO:0000313" key="2">
    <source>
        <dbReference type="Proteomes" id="UP000562682"/>
    </source>
</evidence>
<name>A0A8H5XKR8_9HYPO</name>
<accession>A0A8H5XKR8</accession>
<reference evidence="1 2" key="1">
    <citation type="submission" date="2020-05" db="EMBL/GenBank/DDBJ databases">
        <title>Identification and distribution of gene clusters putatively required for synthesis of sphingolipid metabolism inhibitors in phylogenetically diverse species of the filamentous fungus Fusarium.</title>
        <authorList>
            <person name="Kim H.-S."/>
            <person name="Busman M."/>
            <person name="Brown D.W."/>
            <person name="Divon H."/>
            <person name="Uhlig S."/>
            <person name="Proctor R.H."/>
        </authorList>
    </citation>
    <scope>NUCLEOTIDE SEQUENCE [LARGE SCALE GENOMIC DNA]</scope>
    <source>
        <strain evidence="1 2">NRRL 25311</strain>
    </source>
</reference>
<dbReference type="AlphaFoldDB" id="A0A8H5XKR8"/>
<proteinExistence type="predicted"/>